<feature type="compositionally biased region" description="Acidic residues" evidence="1">
    <location>
        <begin position="755"/>
        <end position="787"/>
    </location>
</feature>
<gene>
    <name evidence="2" type="ORF">BT67DRAFT_440810</name>
</gene>
<feature type="region of interest" description="Disordered" evidence="1">
    <location>
        <begin position="158"/>
        <end position="185"/>
    </location>
</feature>
<proteinExistence type="predicted"/>
<feature type="region of interest" description="Disordered" evidence="1">
    <location>
        <begin position="488"/>
        <end position="547"/>
    </location>
</feature>
<name>A0AAN6UQ93_9PEZI</name>
<evidence type="ECO:0000313" key="3">
    <source>
        <dbReference type="Proteomes" id="UP001304895"/>
    </source>
</evidence>
<dbReference type="EMBL" id="MU853405">
    <property type="protein sequence ID" value="KAK4135931.1"/>
    <property type="molecule type" value="Genomic_DNA"/>
</dbReference>
<evidence type="ECO:0000256" key="1">
    <source>
        <dbReference type="SAM" id="MobiDB-lite"/>
    </source>
</evidence>
<feature type="compositionally biased region" description="Acidic residues" evidence="1">
    <location>
        <begin position="795"/>
        <end position="811"/>
    </location>
</feature>
<organism evidence="2 3">
    <name type="scientific">Trichocladium antarcticum</name>
    <dbReference type="NCBI Taxonomy" id="1450529"/>
    <lineage>
        <taxon>Eukaryota</taxon>
        <taxon>Fungi</taxon>
        <taxon>Dikarya</taxon>
        <taxon>Ascomycota</taxon>
        <taxon>Pezizomycotina</taxon>
        <taxon>Sordariomycetes</taxon>
        <taxon>Sordariomycetidae</taxon>
        <taxon>Sordariales</taxon>
        <taxon>Chaetomiaceae</taxon>
        <taxon>Trichocladium</taxon>
    </lineage>
</organism>
<comment type="caution">
    <text evidence="2">The sequence shown here is derived from an EMBL/GenBank/DDBJ whole genome shotgun (WGS) entry which is preliminary data.</text>
</comment>
<dbReference type="AlphaFoldDB" id="A0AAN6UQ93"/>
<keyword evidence="3" id="KW-1185">Reference proteome</keyword>
<reference evidence="2" key="2">
    <citation type="submission" date="2023-05" db="EMBL/GenBank/DDBJ databases">
        <authorList>
            <consortium name="Lawrence Berkeley National Laboratory"/>
            <person name="Steindorff A."/>
            <person name="Hensen N."/>
            <person name="Bonometti L."/>
            <person name="Westerberg I."/>
            <person name="Brannstrom I.O."/>
            <person name="Guillou S."/>
            <person name="Cros-Aarteil S."/>
            <person name="Calhoun S."/>
            <person name="Haridas S."/>
            <person name="Kuo A."/>
            <person name="Mondo S."/>
            <person name="Pangilinan J."/>
            <person name="Riley R."/>
            <person name="Labutti K."/>
            <person name="Andreopoulos B."/>
            <person name="Lipzen A."/>
            <person name="Chen C."/>
            <person name="Yanf M."/>
            <person name="Daum C."/>
            <person name="Ng V."/>
            <person name="Clum A."/>
            <person name="Ohm R."/>
            <person name="Martin F."/>
            <person name="Silar P."/>
            <person name="Natvig D."/>
            <person name="Lalanne C."/>
            <person name="Gautier V."/>
            <person name="Ament-Velasquez S.L."/>
            <person name="Kruys A."/>
            <person name="Hutchinson M.I."/>
            <person name="Powell A.J."/>
            <person name="Barry K."/>
            <person name="Miller A.N."/>
            <person name="Grigoriev I.V."/>
            <person name="Debuchy R."/>
            <person name="Gladieux P."/>
            <person name="Thoren M.H."/>
            <person name="Johannesson H."/>
        </authorList>
    </citation>
    <scope>NUCLEOTIDE SEQUENCE</scope>
    <source>
        <strain evidence="2">CBS 123565</strain>
    </source>
</reference>
<sequence>MMDLDQPIHPLEMEAATLTPRLVNPAPWSIVHKSTVGCAVFGTGPFKPIAENFTGFYKSLLALETPEAVLVTDETPKSIATTEPVTLVHKSSDCAITEPAADDVGPAEHVAEDAQASVPIEIPSVEDPTVDEVAETEAALVIEHALASDIPTHEDHHVQANNAQPEETVLRTEDSDNAPCGDEDKEETLCDVEPATDDGHIVEEDTAADNQTTVADHEDTTVAEDEAILREAMVDAAIASDNEHISAQDDTVACDTLEDTPAVDTEFPIAEPELAVSETIEVASLADDESTLTVEPELSVSDTIEVASLADDESTLVAEPELAVSNTIEVAPLTDNESTLTVEPELAVNDIEVAPVADDESTLVAEPELAVSNTIEVAPLTDNESTLTVEPELAVNDIEVAPVADDESTLVAEPELVVRNTIEVAPLADDEPTPTVEPELPVSDFTEVAPLADDESTPTVEPELAVNDITEATPTAVIVEDINEEDACDISEPPHPESEANRATASEDEIAPENMAVAEDTSESESEGDFCSNSESGMEKNDSENGECSDIIDESIVKNENEEPADVFVSMPAWPMIHEDDFDACISTTFDPDFERFLDIDNSWSIPMLVEMKKSDKDIVKERLADPVNAQFKSQNLRLEHASRGLTIDGSAPVQPITKPATPVIQKSTPVIAPALEKLELAVDNVETMTPVRDNEQDAVELAKAIASGAHSRNTSSGSADSKVFGEVLFDDAPCPGSPVTEYSAKNSTVKDGVDCEEEPVADLATENDEYAEEPESIIDDKADETEIATRDNADDAEVNDANEDEDVTEN</sequence>
<reference evidence="2" key="1">
    <citation type="journal article" date="2023" name="Mol. Phylogenet. Evol.">
        <title>Genome-scale phylogeny and comparative genomics of the fungal order Sordariales.</title>
        <authorList>
            <person name="Hensen N."/>
            <person name="Bonometti L."/>
            <person name="Westerberg I."/>
            <person name="Brannstrom I.O."/>
            <person name="Guillou S."/>
            <person name="Cros-Aarteil S."/>
            <person name="Calhoun S."/>
            <person name="Haridas S."/>
            <person name="Kuo A."/>
            <person name="Mondo S."/>
            <person name="Pangilinan J."/>
            <person name="Riley R."/>
            <person name="LaButti K."/>
            <person name="Andreopoulos B."/>
            <person name="Lipzen A."/>
            <person name="Chen C."/>
            <person name="Yan M."/>
            <person name="Daum C."/>
            <person name="Ng V."/>
            <person name="Clum A."/>
            <person name="Steindorff A."/>
            <person name="Ohm R.A."/>
            <person name="Martin F."/>
            <person name="Silar P."/>
            <person name="Natvig D.O."/>
            <person name="Lalanne C."/>
            <person name="Gautier V."/>
            <person name="Ament-Velasquez S.L."/>
            <person name="Kruys A."/>
            <person name="Hutchinson M.I."/>
            <person name="Powell A.J."/>
            <person name="Barry K."/>
            <person name="Miller A.N."/>
            <person name="Grigoriev I.V."/>
            <person name="Debuchy R."/>
            <person name="Gladieux P."/>
            <person name="Hiltunen Thoren M."/>
            <person name="Johannesson H."/>
        </authorList>
    </citation>
    <scope>NUCLEOTIDE SEQUENCE</scope>
    <source>
        <strain evidence="2">CBS 123565</strain>
    </source>
</reference>
<dbReference type="Proteomes" id="UP001304895">
    <property type="component" value="Unassembled WGS sequence"/>
</dbReference>
<protein>
    <submittedName>
        <fullName evidence="2">Uncharacterized protein</fullName>
    </submittedName>
</protein>
<evidence type="ECO:0000313" key="2">
    <source>
        <dbReference type="EMBL" id="KAK4135931.1"/>
    </source>
</evidence>
<accession>A0AAN6UQ93</accession>
<feature type="region of interest" description="Disordered" evidence="1">
    <location>
        <begin position="736"/>
        <end position="811"/>
    </location>
</feature>